<protein>
    <recommendedName>
        <fullName evidence="4">Secreted protein</fullName>
    </recommendedName>
</protein>
<accession>A0A9X1D4A2</accession>
<proteinExistence type="predicted"/>
<keyword evidence="3" id="KW-1185">Reference proteome</keyword>
<evidence type="ECO:0008006" key="4">
    <source>
        <dbReference type="Google" id="ProtNLM"/>
    </source>
</evidence>
<sequence length="117" mass="12975">MKMLAVSLAAVLAASVLPAGARPLSAHRQASEGLVVKINGCHGDVRDDYIPEIGRRAPHYHLRGSCRPVLVEGEREIRRRPSADCHRDVRTHRVNGVMLRHRHVGDDCSIREVRSSS</sequence>
<name>A0A9X1D4A2_9HYPH</name>
<dbReference type="EMBL" id="JAFLWW010000003">
    <property type="protein sequence ID" value="MBT1156525.1"/>
    <property type="molecule type" value="Genomic_DNA"/>
</dbReference>
<dbReference type="Proteomes" id="UP001138921">
    <property type="component" value="Unassembled WGS sequence"/>
</dbReference>
<reference evidence="2" key="1">
    <citation type="journal article" date="2021" name="Microorganisms">
        <title>Phylogenomic Reconstruction and Metabolic Potential of the Genus Aminobacter.</title>
        <authorList>
            <person name="Artuso I."/>
            <person name="Turrini P."/>
            <person name="Pirolo M."/>
            <person name="Lugli G.A."/>
            <person name="Ventura M."/>
            <person name="Visca P."/>
        </authorList>
    </citation>
    <scope>NUCLEOTIDE SEQUENCE</scope>
    <source>
        <strain evidence="2">LMG 26462</strain>
    </source>
</reference>
<gene>
    <name evidence="2" type="ORF">J1C56_13070</name>
</gene>
<feature type="signal peptide" evidence="1">
    <location>
        <begin position="1"/>
        <end position="21"/>
    </location>
</feature>
<reference evidence="2" key="2">
    <citation type="submission" date="2021-03" db="EMBL/GenBank/DDBJ databases">
        <authorList>
            <person name="Artuso I."/>
            <person name="Turrini P."/>
            <person name="Pirolo M."/>
            <person name="Lugli G.A."/>
            <person name="Ventura M."/>
            <person name="Visca P."/>
        </authorList>
    </citation>
    <scope>NUCLEOTIDE SEQUENCE</scope>
    <source>
        <strain evidence="2">LMG 26462</strain>
    </source>
</reference>
<feature type="chain" id="PRO_5040769564" description="Secreted protein" evidence="1">
    <location>
        <begin position="22"/>
        <end position="117"/>
    </location>
</feature>
<keyword evidence="1" id="KW-0732">Signal</keyword>
<evidence type="ECO:0000313" key="3">
    <source>
        <dbReference type="Proteomes" id="UP001138921"/>
    </source>
</evidence>
<evidence type="ECO:0000256" key="1">
    <source>
        <dbReference type="SAM" id="SignalP"/>
    </source>
</evidence>
<comment type="caution">
    <text evidence="2">The sequence shown here is derived from an EMBL/GenBank/DDBJ whole genome shotgun (WGS) entry which is preliminary data.</text>
</comment>
<dbReference type="RefSeq" id="WP_214389745.1">
    <property type="nucleotide sequence ID" value="NZ_JAFLWW010000003.1"/>
</dbReference>
<dbReference type="AlphaFoldDB" id="A0A9X1D4A2"/>
<organism evidence="2 3">
    <name type="scientific">Aminobacter anthyllidis</name>
    <dbReference type="NCBI Taxonomy" id="1035067"/>
    <lineage>
        <taxon>Bacteria</taxon>
        <taxon>Pseudomonadati</taxon>
        <taxon>Pseudomonadota</taxon>
        <taxon>Alphaproteobacteria</taxon>
        <taxon>Hyphomicrobiales</taxon>
        <taxon>Phyllobacteriaceae</taxon>
        <taxon>Aminobacter</taxon>
    </lineage>
</organism>
<evidence type="ECO:0000313" key="2">
    <source>
        <dbReference type="EMBL" id="MBT1156525.1"/>
    </source>
</evidence>